<dbReference type="Pfam" id="PF05685">
    <property type="entry name" value="Uma2"/>
    <property type="match status" value="1"/>
</dbReference>
<dbReference type="InterPro" id="IPR008538">
    <property type="entry name" value="Uma2"/>
</dbReference>
<dbReference type="InterPro" id="IPR012296">
    <property type="entry name" value="Nuclease_put_TT1808"/>
</dbReference>
<accession>A0A1X4GIU3</accession>
<organism evidence="3 4">
    <name type="scientific">Cylindrospermopsis raciborskii CENA303</name>
    <dbReference type="NCBI Taxonomy" id="1170769"/>
    <lineage>
        <taxon>Bacteria</taxon>
        <taxon>Bacillati</taxon>
        <taxon>Cyanobacteriota</taxon>
        <taxon>Cyanophyceae</taxon>
        <taxon>Nostocales</taxon>
        <taxon>Aphanizomenonaceae</taxon>
        <taxon>Cylindrospermopsis</taxon>
    </lineage>
</organism>
<sequence length="324" mass="38153">MYQSEAPPIKTIAADLPDKDIDEELNSTIHPRPPWETLPTMYDLPSENPEEPGLPDEFHNFQPQLLRETCQLSVYPREEMFIGTDLNLYYDVHHFSWYKRPDWFLVLGAPASETQQDMRLSYVIWQEGFAPFLIVELLSPGTEAEDLGKTSRSANKPPTKWQVYEQYLRSPYYIIFDRYENQLRVFQLLGIKYQAVELTEPKYWFAELKLGVGVWSGKYQGTEGLWLRWYNEDGDWIPTSDETAEREKQRAEQERLAKEQAEAMTIQERQQRELAEGLVIQERAEKQREREQREIAEAMAIEEREKKEKLAARLRSLGINPDDI</sequence>
<comment type="caution">
    <text evidence="3">The sequence shown here is derived from an EMBL/GenBank/DDBJ whole genome shotgun (WGS) entry which is preliminary data.</text>
</comment>
<keyword evidence="1" id="KW-0175">Coiled coil</keyword>
<dbReference type="EMBL" id="NBYN01000004">
    <property type="protein sequence ID" value="OSO97095.1"/>
    <property type="molecule type" value="Genomic_DNA"/>
</dbReference>
<reference evidence="4" key="1">
    <citation type="submission" date="2017-04" db="EMBL/GenBank/DDBJ databases">
        <authorList>
            <person name="Abreu V.A."/>
            <person name="Popin R.V."/>
            <person name="Rigonato J."/>
            <person name="Andreote A.P."/>
            <person name="Schaker P.C."/>
            <person name="Hoff-Risseti C."/>
            <person name="Alvarenga D.O."/>
            <person name="Varani A.M."/>
            <person name="Fiore M.F."/>
        </authorList>
    </citation>
    <scope>NUCLEOTIDE SEQUENCE [LARGE SCALE GENOMIC DNA]</scope>
    <source>
        <strain evidence="4">CENA303</strain>
    </source>
</reference>
<dbReference type="CDD" id="cd06260">
    <property type="entry name" value="DUF820-like"/>
    <property type="match status" value="1"/>
</dbReference>
<dbReference type="AlphaFoldDB" id="A0A1X4GIU3"/>
<evidence type="ECO:0000313" key="3">
    <source>
        <dbReference type="EMBL" id="OSO97095.1"/>
    </source>
</evidence>
<name>A0A1X4GIU3_9CYAN</name>
<gene>
    <name evidence="3" type="ORF">B7O87_01045</name>
</gene>
<dbReference type="PANTHER" id="PTHR33352">
    <property type="entry name" value="SLR1095 PROTEIN"/>
    <property type="match status" value="1"/>
</dbReference>
<dbReference type="PANTHER" id="PTHR33352:SF3">
    <property type="entry name" value="SLR1612 PROTEIN"/>
    <property type="match status" value="1"/>
</dbReference>
<feature type="domain" description="Putative restriction endonuclease" evidence="2">
    <location>
        <begin position="48"/>
        <end position="201"/>
    </location>
</feature>
<proteinExistence type="predicted"/>
<dbReference type="Gene3D" id="3.90.1570.10">
    <property type="entry name" value="tt1808, chain A"/>
    <property type="match status" value="1"/>
</dbReference>
<evidence type="ECO:0000259" key="2">
    <source>
        <dbReference type="Pfam" id="PF05685"/>
    </source>
</evidence>
<protein>
    <recommendedName>
        <fullName evidence="2">Putative restriction endonuclease domain-containing protein</fullName>
    </recommendedName>
</protein>
<feature type="coiled-coil region" evidence="1">
    <location>
        <begin position="241"/>
        <end position="308"/>
    </location>
</feature>
<evidence type="ECO:0000256" key="1">
    <source>
        <dbReference type="SAM" id="Coils"/>
    </source>
</evidence>
<dbReference type="RefSeq" id="WP_085726759.1">
    <property type="nucleotide sequence ID" value="NZ_NBYN01000004.1"/>
</dbReference>
<evidence type="ECO:0000313" key="4">
    <source>
        <dbReference type="Proteomes" id="UP000192997"/>
    </source>
</evidence>
<dbReference type="Proteomes" id="UP000192997">
    <property type="component" value="Unassembled WGS sequence"/>
</dbReference>